<organism evidence="1 2">
    <name type="scientific">Photobacterium kishitanii</name>
    <dbReference type="NCBI Taxonomy" id="318456"/>
    <lineage>
        <taxon>Bacteria</taxon>
        <taxon>Pseudomonadati</taxon>
        <taxon>Pseudomonadota</taxon>
        <taxon>Gammaproteobacteria</taxon>
        <taxon>Vibrionales</taxon>
        <taxon>Vibrionaceae</taxon>
        <taxon>Photobacterium</taxon>
    </lineage>
</organism>
<dbReference type="EMBL" id="PYNF01000008">
    <property type="protein sequence ID" value="PSU98743.1"/>
    <property type="molecule type" value="Genomic_DNA"/>
</dbReference>
<protein>
    <submittedName>
        <fullName evidence="1">CDP-glycerol--glycerophosphate glycerophosphotransferase</fullName>
    </submittedName>
</protein>
<dbReference type="PIRSF" id="PIRSF028458">
    <property type="entry name" value="UCP028458_glyceroPtfrase"/>
    <property type="match status" value="1"/>
</dbReference>
<evidence type="ECO:0000313" key="1">
    <source>
        <dbReference type="EMBL" id="PSU98743.1"/>
    </source>
</evidence>
<dbReference type="GeneID" id="29942319"/>
<accession>A0A2T3KHV3</accession>
<comment type="caution">
    <text evidence="1">The sequence shown here is derived from an EMBL/GenBank/DDBJ whole genome shotgun (WGS) entry which is preliminary data.</text>
</comment>
<reference evidence="1 2" key="1">
    <citation type="submission" date="2018-01" db="EMBL/GenBank/DDBJ databases">
        <title>Whole genome sequencing of Histamine producing bacteria.</title>
        <authorList>
            <person name="Butler K."/>
        </authorList>
    </citation>
    <scope>NUCLEOTIDE SEQUENCE [LARGE SCALE GENOMIC DNA]</scope>
    <source>
        <strain evidence="1 2">FS-7.2</strain>
    </source>
</reference>
<accession>A0A0B7J7D1</accession>
<dbReference type="SUPFAM" id="SSF53756">
    <property type="entry name" value="UDP-Glycosyltransferase/glycogen phosphorylase"/>
    <property type="match status" value="1"/>
</dbReference>
<evidence type="ECO:0000313" key="2">
    <source>
        <dbReference type="Proteomes" id="UP000241426"/>
    </source>
</evidence>
<name>A0A0B7J7D1_9GAMM</name>
<dbReference type="Gene3D" id="3.40.50.12580">
    <property type="match status" value="1"/>
</dbReference>
<proteinExistence type="predicted"/>
<keyword evidence="1" id="KW-0808">Transferase</keyword>
<dbReference type="InterPro" id="IPR016886">
    <property type="entry name" value="UCP028458_glyceroPtfrase"/>
</dbReference>
<dbReference type="Proteomes" id="UP000241426">
    <property type="component" value="Unassembled WGS sequence"/>
</dbReference>
<gene>
    <name evidence="1" type="ORF">C9J27_11700</name>
</gene>
<dbReference type="RefSeq" id="WP_036789360.1">
    <property type="nucleotide sequence ID" value="NZ_LN794352.1"/>
</dbReference>
<dbReference type="GO" id="GO:0016740">
    <property type="term" value="F:transferase activity"/>
    <property type="evidence" value="ECO:0007669"/>
    <property type="project" value="UniProtKB-KW"/>
</dbReference>
<dbReference type="eggNOG" id="COG1887">
    <property type="taxonomic scope" value="Bacteria"/>
</dbReference>
<sequence length="354" mass="39862">MTHSPQRYLMYIAQNYSFAILRPLQQAILKQGGQVCWFFEGNDVDGDFLHAEEQRLASVADVKAWQPDAVFVPGNVVPRCIPGLKVGVFHGFNAGKLNRRGREDHFEIRGCFDLYCTQGPDTTARFTQLAKQYGFFKVKQTGWPMLDPLFTQPASNPYCAVGDPRPTVLMCSTFSRNLTCAPHLYETVKALVATGKWRWLVQFHPKMAAETVAQYKALQGPNLTFVETDNVIPVLQAADVMLCDTSSILLMFLLQDKPVVTFNNQHPLPHLLNITAIDEVEHALCEALTYPAELMANIKHYCQQIHPYQDGGSSERVLAATNALLDDGLLELKSKPLNIVREFKMRKKLGYWGL</sequence>
<dbReference type="InterPro" id="IPR043148">
    <property type="entry name" value="TagF_C"/>
</dbReference>
<dbReference type="AlphaFoldDB" id="A0A0B7J7D1"/>